<dbReference type="KEGG" id="msw:MSSIT_3551"/>
<dbReference type="InterPro" id="IPR011059">
    <property type="entry name" value="Metal-dep_hydrolase_composite"/>
</dbReference>
<dbReference type="Proteomes" id="UP000033111">
    <property type="component" value="Chromosome"/>
</dbReference>
<evidence type="ECO:0000313" key="2">
    <source>
        <dbReference type="EMBL" id="AKB30270.1"/>
    </source>
</evidence>
<keyword evidence="2" id="KW-0378">Hydrolase</keyword>
<protein>
    <submittedName>
        <fullName evidence="2">Pyrimidine deaminase archaeal predicted</fullName>
        <ecNumber evidence="2">3.5.4.26</ecNumber>
    </submittedName>
</protein>
<evidence type="ECO:0000313" key="3">
    <source>
        <dbReference type="Proteomes" id="UP000033111"/>
    </source>
</evidence>
<dbReference type="NCBIfam" id="NF005552">
    <property type="entry name" value="PRK07213.1"/>
    <property type="match status" value="1"/>
</dbReference>
<dbReference type="EC" id="3.5.4.26" evidence="2"/>
<dbReference type="Gene3D" id="2.30.40.10">
    <property type="entry name" value="Urease, subunit C, domain 1"/>
    <property type="match status" value="1"/>
</dbReference>
<dbReference type="RefSeq" id="WP_048173975.1">
    <property type="nucleotide sequence ID" value="NZ_CP009506.1"/>
</dbReference>
<dbReference type="GO" id="GO:0008835">
    <property type="term" value="F:diaminohydroxyphosphoribosylaminopyrimidine deaminase activity"/>
    <property type="evidence" value="ECO:0007669"/>
    <property type="project" value="UniProtKB-EC"/>
</dbReference>
<sequence length="369" mass="39732">MYGTEQVISGTIIAGPELDPIEGYICVKNGIITEIGEEHTYSANIIAPCFVNAHTHLGDSVCKDPLMGTVSGFRIQKDLDSLVKPPDGLKHRILRETSYKTLIQYIRKSLLDIIETGTCAFADFREGGVVGLAALNKALEGLDLHSLIFGRPTEPQLPPGVVLAEIKRVLLHSDGLGISGANDLDMELLQEITTCTRVQKKLFAIHAGEKNRSDIEKALSLEPDLLIHLTHATKKDLEEVAQTGAPVVVCPRSNFVTGSGMAPIAEMLGAGIRVAAGTDNVMLNSVNMFAEMEFMSKVFSIEDRQVFKICTLNGSFVMGPDSTGSIEKGNKANLMILNGSSNNLAGIKDPISGITKRARPDDILAVLHS</sequence>
<dbReference type="GeneID" id="24862482"/>
<dbReference type="HOGENOM" id="CLU_012358_1_0_2"/>
<reference evidence="2 3" key="1">
    <citation type="submission" date="2014-07" db="EMBL/GenBank/DDBJ databases">
        <title>Methanogenic archaea and the global carbon cycle.</title>
        <authorList>
            <person name="Henriksen J.R."/>
            <person name="Luke J."/>
            <person name="Reinhart S."/>
            <person name="Benedict M.N."/>
            <person name="Youngblut N.D."/>
            <person name="Metcalf M.E."/>
            <person name="Whitaker R.J."/>
            <person name="Metcalf W.W."/>
        </authorList>
    </citation>
    <scope>NUCLEOTIDE SEQUENCE [LARGE SCALE GENOMIC DNA]</scope>
    <source>
        <strain evidence="2 3">T4/M</strain>
    </source>
</reference>
<dbReference type="OrthoDB" id="42910at2157"/>
<accession>A0A0E3P8D4</accession>
<dbReference type="PANTHER" id="PTHR43794:SF5">
    <property type="entry name" value="CHLOROHYDROLASE FAMILY PROTEIN"/>
    <property type="match status" value="1"/>
</dbReference>
<dbReference type="SUPFAM" id="SSF51338">
    <property type="entry name" value="Composite domain of metallo-dependent hydrolases"/>
    <property type="match status" value="1"/>
</dbReference>
<dbReference type="Pfam" id="PF01979">
    <property type="entry name" value="Amidohydro_1"/>
    <property type="match status" value="1"/>
</dbReference>
<dbReference type="InterPro" id="IPR006680">
    <property type="entry name" value="Amidohydro-rel"/>
</dbReference>
<organism evidence="2 3">
    <name type="scientific">Methanosarcina siciliae T4/M</name>
    <dbReference type="NCBI Taxonomy" id="1434120"/>
    <lineage>
        <taxon>Archaea</taxon>
        <taxon>Methanobacteriati</taxon>
        <taxon>Methanobacteriota</taxon>
        <taxon>Stenosarchaea group</taxon>
        <taxon>Methanomicrobia</taxon>
        <taxon>Methanosarcinales</taxon>
        <taxon>Methanosarcinaceae</taxon>
        <taxon>Methanosarcina</taxon>
    </lineage>
</organism>
<evidence type="ECO:0000259" key="1">
    <source>
        <dbReference type="Pfam" id="PF01979"/>
    </source>
</evidence>
<dbReference type="InterPro" id="IPR032466">
    <property type="entry name" value="Metal_Hydrolase"/>
</dbReference>
<dbReference type="PANTHER" id="PTHR43794">
    <property type="entry name" value="AMINOHYDROLASE SSNA-RELATED"/>
    <property type="match status" value="1"/>
</dbReference>
<gene>
    <name evidence="2" type="ORF">MSSIT_3551</name>
</gene>
<feature type="domain" description="Amidohydrolase-related" evidence="1">
    <location>
        <begin position="45"/>
        <end position="356"/>
    </location>
</feature>
<proteinExistence type="predicted"/>
<keyword evidence="3" id="KW-1185">Reference proteome</keyword>
<name>A0A0E3P8D4_9EURY</name>
<dbReference type="Gene3D" id="3.20.20.140">
    <property type="entry name" value="Metal-dependent hydrolases"/>
    <property type="match status" value="1"/>
</dbReference>
<dbReference type="SUPFAM" id="SSF51556">
    <property type="entry name" value="Metallo-dependent hydrolases"/>
    <property type="match status" value="1"/>
</dbReference>
<dbReference type="PATRIC" id="fig|1434120.4.peg.4596"/>
<dbReference type="AlphaFoldDB" id="A0A0E3P8D4"/>
<dbReference type="EMBL" id="CP009506">
    <property type="protein sequence ID" value="AKB30270.1"/>
    <property type="molecule type" value="Genomic_DNA"/>
</dbReference>
<dbReference type="InterPro" id="IPR050287">
    <property type="entry name" value="MTA/SAH_deaminase"/>
</dbReference>
<dbReference type="CDD" id="cd01305">
    <property type="entry name" value="archeal_chlorohydrolases"/>
    <property type="match status" value="1"/>
</dbReference>